<proteinExistence type="predicted"/>
<dbReference type="InterPro" id="IPR016024">
    <property type="entry name" value="ARM-type_fold"/>
</dbReference>
<dbReference type="PANTHER" id="PTHR46464">
    <property type="entry name" value="ANK_REP_REGION DOMAIN-CONTAINING PROTEIN"/>
    <property type="match status" value="1"/>
</dbReference>
<dbReference type="Gene3D" id="1.25.10.10">
    <property type="entry name" value="Leucine-rich Repeat Variant"/>
    <property type="match status" value="3"/>
</dbReference>
<keyword evidence="4" id="KW-1185">Reference proteome</keyword>
<evidence type="ECO:0000313" key="3">
    <source>
        <dbReference type="Ensembl" id="ENSSFOP00015026735.2"/>
    </source>
</evidence>
<feature type="repeat" description="ARM" evidence="1">
    <location>
        <begin position="52"/>
        <end position="94"/>
    </location>
</feature>
<evidence type="ECO:0000313" key="4">
    <source>
        <dbReference type="Proteomes" id="UP000694397"/>
    </source>
</evidence>
<reference evidence="3" key="3">
    <citation type="submission" date="2025-09" db="UniProtKB">
        <authorList>
            <consortium name="Ensembl"/>
        </authorList>
    </citation>
    <scope>IDENTIFICATION</scope>
</reference>
<dbReference type="InterPro" id="IPR000225">
    <property type="entry name" value="Armadillo"/>
</dbReference>
<feature type="region of interest" description="Disordered" evidence="2">
    <location>
        <begin position="637"/>
        <end position="660"/>
    </location>
</feature>
<reference evidence="3 4" key="1">
    <citation type="submission" date="2019-04" db="EMBL/GenBank/DDBJ databases">
        <authorList>
            <consortium name="Wellcome Sanger Institute Data Sharing"/>
        </authorList>
    </citation>
    <scope>NUCLEOTIDE SEQUENCE [LARGE SCALE GENOMIC DNA]</scope>
</reference>
<dbReference type="Ensembl" id="ENSSFOT00015027037.2">
    <property type="protein sequence ID" value="ENSSFOP00015026735.2"/>
    <property type="gene ID" value="ENSSFOG00015017103.2"/>
</dbReference>
<gene>
    <name evidence="3" type="primary">ANKAR</name>
    <name evidence="3" type="synonym">ankar</name>
</gene>
<dbReference type="InterPro" id="IPR043379">
    <property type="entry name" value="ANKAR"/>
</dbReference>
<dbReference type="InterPro" id="IPR011989">
    <property type="entry name" value="ARM-like"/>
</dbReference>
<feature type="repeat" description="ARM" evidence="1">
    <location>
        <begin position="304"/>
        <end position="333"/>
    </location>
</feature>
<dbReference type="Pfam" id="PF00514">
    <property type="entry name" value="Arm"/>
    <property type="match status" value="1"/>
</dbReference>
<dbReference type="Proteomes" id="UP000694397">
    <property type="component" value="Chromosome 12"/>
</dbReference>
<dbReference type="PROSITE" id="PS50176">
    <property type="entry name" value="ARM_REPEAT"/>
    <property type="match status" value="2"/>
</dbReference>
<reference evidence="3" key="2">
    <citation type="submission" date="2025-08" db="UniProtKB">
        <authorList>
            <consortium name="Ensembl"/>
        </authorList>
    </citation>
    <scope>IDENTIFICATION</scope>
</reference>
<dbReference type="GeneTree" id="ENSGT00680000100065"/>
<dbReference type="AlphaFoldDB" id="A0A8C9S8U0"/>
<dbReference type="SMART" id="SM00185">
    <property type="entry name" value="ARM"/>
    <property type="match status" value="10"/>
</dbReference>
<dbReference type="PANTHER" id="PTHR46464:SF1">
    <property type="entry name" value="ANKYRIN AND ARMADILLO REPEAT-CONTAINING PROTEIN"/>
    <property type="match status" value="1"/>
</dbReference>
<evidence type="ECO:0000256" key="2">
    <source>
        <dbReference type="SAM" id="MobiDB-lite"/>
    </source>
</evidence>
<name>A0A8C9S8U0_SCLFO</name>
<evidence type="ECO:0000256" key="1">
    <source>
        <dbReference type="PROSITE-ProRule" id="PRU00259"/>
    </source>
</evidence>
<dbReference type="SUPFAM" id="SSF48371">
    <property type="entry name" value="ARM repeat"/>
    <property type="match status" value="2"/>
</dbReference>
<organism evidence="3 4">
    <name type="scientific">Scleropages formosus</name>
    <name type="common">Asian bonytongue</name>
    <name type="synonym">Osteoglossum formosum</name>
    <dbReference type="NCBI Taxonomy" id="113540"/>
    <lineage>
        <taxon>Eukaryota</taxon>
        <taxon>Metazoa</taxon>
        <taxon>Chordata</taxon>
        <taxon>Craniata</taxon>
        <taxon>Vertebrata</taxon>
        <taxon>Euteleostomi</taxon>
        <taxon>Actinopterygii</taxon>
        <taxon>Neopterygii</taxon>
        <taxon>Teleostei</taxon>
        <taxon>Osteoglossocephala</taxon>
        <taxon>Osteoglossomorpha</taxon>
        <taxon>Osteoglossiformes</taxon>
        <taxon>Osteoglossidae</taxon>
        <taxon>Scleropages</taxon>
    </lineage>
</organism>
<sequence>MLSWCSPSVVDGIPALLELLGSAQPELQCMVLAVLCHMSERTVVREALMQNGAAALLVDLLGSDLPELQSRCAVVLGDLAAHSEHGQVLIAQLGGVAPLILLLGSDVHDVLVNVVCCIRVLCLGRVDNQTTVAEEKGILPLVKLLTMPSEVLQEESCAALAVLARGHAGNQDAICAAGATGVLVEILRSRKMTAQVKAASALEALVEDNATNQDRFRKLSAADQLLRLLKVFQLEVREQGAASLWALAGQTPKQQKLMAELMGYHFILDLLLAQSDRMQYVGCQAAMALSRENRSHQDGLCQEEVVPPLVRLLRGSRTTEKTLLSVIGALGTLCTGVGHTSNRKSQTMVAEENAIPILVHLFKHHESLQVKVQVAQTLACITLGNPKLQAMLWNQGDFTYTALLELQRTEDQDMCLEAGHALSVFAYNNTAQQLMMLQAGGLSMEVYEPFLQSSREVERAKAAFQTVILAKVITGTDHVTLSARGVTVLVELLCSRSPGTVTLTAQLLTSLAHTRPGIPDAIVTMGAVEQLCSHLYSDVEETRTACACVLGYLSFNRHAQRLLLVECRNAPVTYDLLVEHLSEDSRISKVFMAEFKRQKSVGLPSQRYSAYRLWERSGGPSTTKSAQPVKRLGTRGLRSKSAPVRLGGQVPSRAPPHLGC</sequence>
<protein>
    <submittedName>
        <fullName evidence="3">Ankyrin and armadillo repeat containing</fullName>
    </submittedName>
</protein>
<accession>A0A8C9S8U0</accession>